<dbReference type="SFLD" id="SFLDS00019">
    <property type="entry name" value="Glutathione_Transferase_(cytos"/>
    <property type="match status" value="1"/>
</dbReference>
<protein>
    <submittedName>
        <fullName evidence="3">Glutathione S-transferase</fullName>
    </submittedName>
</protein>
<dbReference type="InterPro" id="IPR036249">
    <property type="entry name" value="Thioredoxin-like_sf"/>
</dbReference>
<evidence type="ECO:0000313" key="4">
    <source>
        <dbReference type="Proteomes" id="UP000295727"/>
    </source>
</evidence>
<keyword evidence="4" id="KW-1185">Reference proteome</keyword>
<dbReference type="OrthoDB" id="5242791at2"/>
<dbReference type="GO" id="GO:0005737">
    <property type="term" value="C:cytoplasm"/>
    <property type="evidence" value="ECO:0007669"/>
    <property type="project" value="TreeGrafter"/>
</dbReference>
<dbReference type="AlphaFoldDB" id="A0A4P7CSE9"/>
<dbReference type="SUPFAM" id="SSF47616">
    <property type="entry name" value="GST C-terminal domain-like"/>
    <property type="match status" value="1"/>
</dbReference>
<dbReference type="GO" id="GO:0016740">
    <property type="term" value="F:transferase activity"/>
    <property type="evidence" value="ECO:0007669"/>
    <property type="project" value="UniProtKB-KW"/>
</dbReference>
<dbReference type="SUPFAM" id="SSF52833">
    <property type="entry name" value="Thioredoxin-like"/>
    <property type="match status" value="1"/>
</dbReference>
<sequence>MIKLHGFALSNYYNKVKFVLLEYGIAFEEVMTKLPLTEAQLAQSPTGKVPFLEAEHGFLCESEVIVEYLAARYPEKRIFSADPWKAAKERELITVIETHLELVVRELYAEAFFGGTVSAEVKASVEKRLNRYIASFKRLAKFAPYVCGEQFGVVDIAAFASLPLVAMATQKIYGRDFLAEAGVDWKSYLKLVGERPAAQRVAAERKAYIEATA</sequence>
<dbReference type="Gene3D" id="3.40.30.10">
    <property type="entry name" value="Glutaredoxin"/>
    <property type="match status" value="1"/>
</dbReference>
<dbReference type="InterPro" id="IPR010987">
    <property type="entry name" value="Glutathione-S-Trfase_C-like"/>
</dbReference>
<dbReference type="EMBL" id="CP038148">
    <property type="protein sequence ID" value="QBQ98017.1"/>
    <property type="molecule type" value="Genomic_DNA"/>
</dbReference>
<dbReference type="InterPro" id="IPR040079">
    <property type="entry name" value="Glutathione_S-Trfase"/>
</dbReference>
<dbReference type="CDD" id="cd00570">
    <property type="entry name" value="GST_N_family"/>
    <property type="match status" value="1"/>
</dbReference>
<dbReference type="PANTHER" id="PTHR43968">
    <property type="match status" value="1"/>
</dbReference>
<feature type="domain" description="GST N-terminal" evidence="1">
    <location>
        <begin position="1"/>
        <end position="77"/>
    </location>
</feature>
<dbReference type="PROSITE" id="PS50405">
    <property type="entry name" value="GST_CTER"/>
    <property type="match status" value="1"/>
</dbReference>
<dbReference type="InterPro" id="IPR004045">
    <property type="entry name" value="Glutathione_S-Trfase_N"/>
</dbReference>
<name>A0A4P7CSE9_9BURK</name>
<feature type="domain" description="GST C-terminal" evidence="2">
    <location>
        <begin position="82"/>
        <end position="209"/>
    </location>
</feature>
<dbReference type="Pfam" id="PF13417">
    <property type="entry name" value="GST_N_3"/>
    <property type="match status" value="1"/>
</dbReference>
<dbReference type="PANTHER" id="PTHR43968:SF6">
    <property type="entry name" value="GLUTATHIONE S-TRANSFERASE OMEGA"/>
    <property type="match status" value="1"/>
</dbReference>
<keyword evidence="3" id="KW-0808">Transferase</keyword>
<dbReference type="Proteomes" id="UP000295727">
    <property type="component" value="Chromosome 1"/>
</dbReference>
<dbReference type="InterPro" id="IPR036282">
    <property type="entry name" value="Glutathione-S-Trfase_C_sf"/>
</dbReference>
<evidence type="ECO:0000259" key="2">
    <source>
        <dbReference type="PROSITE" id="PS50405"/>
    </source>
</evidence>
<reference evidence="3 4" key="1">
    <citation type="submission" date="2019-03" db="EMBL/GenBank/DDBJ databases">
        <title>Paraburkholderia sp. 7MH5, isolated from subtropical forest soil.</title>
        <authorList>
            <person name="Gao Z.-H."/>
            <person name="Qiu L.-H."/>
        </authorList>
    </citation>
    <scope>NUCLEOTIDE SEQUENCE [LARGE SCALE GENOMIC DNA]</scope>
    <source>
        <strain evidence="3 4">7MH5</strain>
    </source>
</reference>
<accession>A0A4P7CSE9</accession>
<gene>
    <name evidence="3" type="ORF">E1956_13125</name>
</gene>
<dbReference type="KEGG" id="ppai:E1956_13125"/>
<dbReference type="InterPro" id="IPR050983">
    <property type="entry name" value="GST_Omega/HSP26"/>
</dbReference>
<organism evidence="3 4">
    <name type="scientific">Paraburkholderia pallida</name>
    <dbReference type="NCBI Taxonomy" id="2547399"/>
    <lineage>
        <taxon>Bacteria</taxon>
        <taxon>Pseudomonadati</taxon>
        <taxon>Pseudomonadota</taxon>
        <taxon>Betaproteobacteria</taxon>
        <taxon>Burkholderiales</taxon>
        <taxon>Burkholderiaceae</taxon>
        <taxon>Paraburkholderia</taxon>
    </lineage>
</organism>
<dbReference type="PROSITE" id="PS50404">
    <property type="entry name" value="GST_NTER"/>
    <property type="match status" value="1"/>
</dbReference>
<evidence type="ECO:0000313" key="3">
    <source>
        <dbReference type="EMBL" id="QBQ98017.1"/>
    </source>
</evidence>
<dbReference type="Gene3D" id="1.20.1050.10">
    <property type="match status" value="1"/>
</dbReference>
<proteinExistence type="predicted"/>
<evidence type="ECO:0000259" key="1">
    <source>
        <dbReference type="PROSITE" id="PS50404"/>
    </source>
</evidence>
<dbReference type="RefSeq" id="WP_134749474.1">
    <property type="nucleotide sequence ID" value="NZ_CP038148.1"/>
</dbReference>